<dbReference type="AlphaFoldDB" id="A0A9Q4CAE4"/>
<gene>
    <name evidence="3" type="ORF">OS123_00595</name>
</gene>
<dbReference type="EMBL" id="JAPMKX010000001">
    <property type="protein sequence ID" value="MCX7537046.1"/>
    <property type="molecule type" value="Genomic_DNA"/>
</dbReference>
<feature type="signal peptide" evidence="2">
    <location>
        <begin position="1"/>
        <end position="31"/>
    </location>
</feature>
<feature type="chain" id="PRO_5040151072" description="Secreted protein" evidence="2">
    <location>
        <begin position="32"/>
        <end position="242"/>
    </location>
</feature>
<name>A0A9Q4CAE4_9CORY</name>
<organism evidence="3 4">
    <name type="scientific">Corynebacterium antarcticum</name>
    <dbReference type="NCBI Taxonomy" id="2800405"/>
    <lineage>
        <taxon>Bacteria</taxon>
        <taxon>Bacillati</taxon>
        <taxon>Actinomycetota</taxon>
        <taxon>Actinomycetes</taxon>
        <taxon>Mycobacteriales</taxon>
        <taxon>Corynebacteriaceae</taxon>
        <taxon>Corynebacterium</taxon>
    </lineage>
</organism>
<dbReference type="RefSeq" id="WP_267168899.1">
    <property type="nucleotide sequence ID" value="NZ_JAPMKX010000001.1"/>
</dbReference>
<proteinExistence type="predicted"/>
<evidence type="ECO:0000256" key="2">
    <source>
        <dbReference type="SAM" id="SignalP"/>
    </source>
</evidence>
<comment type="caution">
    <text evidence="3">The sequence shown here is derived from an EMBL/GenBank/DDBJ whole genome shotgun (WGS) entry which is preliminary data.</text>
</comment>
<feature type="region of interest" description="Disordered" evidence="1">
    <location>
        <begin position="33"/>
        <end position="94"/>
    </location>
</feature>
<evidence type="ECO:0000256" key="1">
    <source>
        <dbReference type="SAM" id="MobiDB-lite"/>
    </source>
</evidence>
<evidence type="ECO:0000313" key="4">
    <source>
        <dbReference type="Proteomes" id="UP001070238"/>
    </source>
</evidence>
<keyword evidence="2" id="KW-0732">Signal</keyword>
<dbReference type="Proteomes" id="UP001070238">
    <property type="component" value="Unassembled WGS sequence"/>
</dbReference>
<accession>A0A9Q4CAE4</accession>
<reference evidence="3" key="1">
    <citation type="submission" date="2022-11" db="EMBL/GenBank/DDBJ databases">
        <title>Corynebacterium sp. isolated from Penguins.</title>
        <authorList>
            <person name="Sedlar K."/>
            <person name="Svec P."/>
        </authorList>
    </citation>
    <scope>NUCLEOTIDE SEQUENCE</scope>
    <source>
        <strain evidence="3">P5875</strain>
    </source>
</reference>
<evidence type="ECO:0000313" key="3">
    <source>
        <dbReference type="EMBL" id="MCX7537046.1"/>
    </source>
</evidence>
<protein>
    <recommendedName>
        <fullName evidence="5">Secreted protein</fullName>
    </recommendedName>
</protein>
<sequence length="242" mass="25049">MFRRTAAVTVATVTAAVLCSACFSTMIPDSANPAPGNATSSPASSWPDAPTPPPAGTSFPVPGTDGGANPLVRPDDGSPVGFTPTDVQTVRPGQPVSGVGVDIAIDSVTLRRNVTGTVAVIRTKVRNTRGGLAGEECGMKPIVVIQDARGYPSAPLVGIGDIPDLEPDPDADPVTQLEDIAARLKGLTCAAEWRVGTTTEYVWEIPIESGAEPVVFGFCSPATVGPTLNPEFTWISLRPFLN</sequence>
<evidence type="ECO:0008006" key="5">
    <source>
        <dbReference type="Google" id="ProtNLM"/>
    </source>
</evidence>